<protein>
    <submittedName>
        <fullName evidence="1">U-box domain-containing protein kinase family protein, putative isoform 1</fullName>
    </submittedName>
</protein>
<reference evidence="1" key="1">
    <citation type="submission" date="2019-09" db="EMBL/GenBank/DDBJ databases">
        <title>Draft genome information of white flower Hibiscus syriacus.</title>
        <authorList>
            <person name="Kim Y.-M."/>
        </authorList>
    </citation>
    <scope>NUCLEOTIDE SEQUENCE [LARGE SCALE GENOMIC DNA]</scope>
    <source>
        <strain evidence="1">YM2019G1</strain>
    </source>
</reference>
<dbReference type="GO" id="GO:0016301">
    <property type="term" value="F:kinase activity"/>
    <property type="evidence" value="ECO:0007669"/>
    <property type="project" value="UniProtKB-KW"/>
</dbReference>
<name>A0A6A2WRC0_HIBSY</name>
<gene>
    <name evidence="1" type="ORF">F3Y22_tig00116974pilonHSYRG00070</name>
</gene>
<comment type="caution">
    <text evidence="1">The sequence shown here is derived from an EMBL/GenBank/DDBJ whole genome shotgun (WGS) entry which is preliminary data.</text>
</comment>
<accession>A0A6A2WRC0</accession>
<dbReference type="EMBL" id="VEPZ02001747">
    <property type="protein sequence ID" value="KAE8658165.1"/>
    <property type="molecule type" value="Genomic_DNA"/>
</dbReference>
<sequence>MASLLSSSAAISFQYKLNRSSLSALSANTPTPSKISHAFPGNGRCQRLSFETKATGSVEGNVVDKESTGTSDKIVSCSALI</sequence>
<dbReference type="Proteomes" id="UP000436088">
    <property type="component" value="Unassembled WGS sequence"/>
</dbReference>
<keyword evidence="1" id="KW-0808">Transferase</keyword>
<dbReference type="AlphaFoldDB" id="A0A6A2WRC0"/>
<evidence type="ECO:0000313" key="1">
    <source>
        <dbReference type="EMBL" id="KAE8658165.1"/>
    </source>
</evidence>
<keyword evidence="1" id="KW-0418">Kinase</keyword>
<proteinExistence type="predicted"/>
<organism evidence="1 2">
    <name type="scientific">Hibiscus syriacus</name>
    <name type="common">Rose of Sharon</name>
    <dbReference type="NCBI Taxonomy" id="106335"/>
    <lineage>
        <taxon>Eukaryota</taxon>
        <taxon>Viridiplantae</taxon>
        <taxon>Streptophyta</taxon>
        <taxon>Embryophyta</taxon>
        <taxon>Tracheophyta</taxon>
        <taxon>Spermatophyta</taxon>
        <taxon>Magnoliopsida</taxon>
        <taxon>eudicotyledons</taxon>
        <taxon>Gunneridae</taxon>
        <taxon>Pentapetalae</taxon>
        <taxon>rosids</taxon>
        <taxon>malvids</taxon>
        <taxon>Malvales</taxon>
        <taxon>Malvaceae</taxon>
        <taxon>Malvoideae</taxon>
        <taxon>Hibiscus</taxon>
    </lineage>
</organism>
<evidence type="ECO:0000313" key="2">
    <source>
        <dbReference type="Proteomes" id="UP000436088"/>
    </source>
</evidence>
<keyword evidence="2" id="KW-1185">Reference proteome</keyword>